<gene>
    <name evidence="8" type="primary">Dere\Mal-A1</name>
    <name evidence="8" type="synonym">Dere\GG10641</name>
    <name evidence="8" type="synonym">dere_GLEANR_10547</name>
    <name evidence="8" type="synonym">GG10641</name>
    <name evidence="8" type="synonym">Mal-A1</name>
    <name evidence="8" type="synonym">mal_A1</name>
    <name evidence="8" type="ORF">Dere_GG10641</name>
</gene>
<evidence type="ECO:0000313" key="8">
    <source>
        <dbReference type="EMBL" id="EDV59520.2"/>
    </source>
</evidence>
<dbReference type="GO" id="GO:0004558">
    <property type="term" value="F:alpha-1,4-glucosidase activity"/>
    <property type="evidence" value="ECO:0007669"/>
    <property type="project" value="UniProtKB-EC"/>
</dbReference>
<dbReference type="GO" id="GO:0005975">
    <property type="term" value="P:carbohydrate metabolic process"/>
    <property type="evidence" value="ECO:0007669"/>
    <property type="project" value="InterPro"/>
</dbReference>
<evidence type="ECO:0000256" key="5">
    <source>
        <dbReference type="ARBA" id="ARBA00023180"/>
    </source>
</evidence>
<feature type="domain" description="Glycosyl hydrolase family 13 catalytic" evidence="7">
    <location>
        <begin position="71"/>
        <end position="473"/>
    </location>
</feature>
<dbReference type="Pfam" id="PF00128">
    <property type="entry name" value="Alpha-amylase"/>
    <property type="match status" value="1"/>
</dbReference>
<dbReference type="AlphaFoldDB" id="B3N8P3"/>
<dbReference type="Gene3D" id="3.90.400.10">
    <property type="entry name" value="Oligo-1,6-glucosidase, Domain 2"/>
    <property type="match status" value="1"/>
</dbReference>
<evidence type="ECO:0000256" key="3">
    <source>
        <dbReference type="ARBA" id="ARBA00012741"/>
    </source>
</evidence>
<evidence type="ECO:0000259" key="7">
    <source>
        <dbReference type="SMART" id="SM00642"/>
    </source>
</evidence>
<reference evidence="8 9" key="1">
    <citation type="journal article" date="2007" name="Nature">
        <title>Evolution of genes and genomes on the Drosophila phylogeny.</title>
        <authorList>
            <consortium name="Drosophila 12 Genomes Consortium"/>
            <person name="Clark A.G."/>
            <person name="Eisen M.B."/>
            <person name="Smith D.R."/>
            <person name="Bergman C.M."/>
            <person name="Oliver B."/>
            <person name="Markow T.A."/>
            <person name="Kaufman T.C."/>
            <person name="Kellis M."/>
            <person name="Gelbart W."/>
            <person name="Iyer V.N."/>
            <person name="Pollard D.A."/>
            <person name="Sackton T.B."/>
            <person name="Larracuente A.M."/>
            <person name="Singh N.D."/>
            <person name="Abad J.P."/>
            <person name="Abt D.N."/>
            <person name="Adryan B."/>
            <person name="Aguade M."/>
            <person name="Akashi H."/>
            <person name="Anderson W.W."/>
            <person name="Aquadro C.F."/>
            <person name="Ardell D.H."/>
            <person name="Arguello R."/>
            <person name="Artieri C.G."/>
            <person name="Barbash D.A."/>
            <person name="Barker D."/>
            <person name="Barsanti P."/>
            <person name="Batterham P."/>
            <person name="Batzoglou S."/>
            <person name="Begun D."/>
            <person name="Bhutkar A."/>
            <person name="Blanco E."/>
            <person name="Bosak S.A."/>
            <person name="Bradley R.K."/>
            <person name="Brand A.D."/>
            <person name="Brent M.R."/>
            <person name="Brooks A.N."/>
            <person name="Brown R.H."/>
            <person name="Butlin R.K."/>
            <person name="Caggese C."/>
            <person name="Calvi B.R."/>
            <person name="Bernardo de Carvalho A."/>
            <person name="Caspi A."/>
            <person name="Castrezana S."/>
            <person name="Celniker S.E."/>
            <person name="Chang J.L."/>
            <person name="Chapple C."/>
            <person name="Chatterji S."/>
            <person name="Chinwalla A."/>
            <person name="Civetta A."/>
            <person name="Clifton S.W."/>
            <person name="Comeron J.M."/>
            <person name="Costello J.C."/>
            <person name="Coyne J.A."/>
            <person name="Daub J."/>
            <person name="David R.G."/>
            <person name="Delcher A.L."/>
            <person name="Delehaunty K."/>
            <person name="Do C.B."/>
            <person name="Ebling H."/>
            <person name="Edwards K."/>
            <person name="Eickbush T."/>
            <person name="Evans J.D."/>
            <person name="Filipski A."/>
            <person name="Findeiss S."/>
            <person name="Freyhult E."/>
            <person name="Fulton L."/>
            <person name="Fulton R."/>
            <person name="Garcia A.C."/>
            <person name="Gardiner A."/>
            <person name="Garfield D.A."/>
            <person name="Garvin B.E."/>
            <person name="Gibson G."/>
            <person name="Gilbert D."/>
            <person name="Gnerre S."/>
            <person name="Godfrey J."/>
            <person name="Good R."/>
            <person name="Gotea V."/>
            <person name="Gravely B."/>
            <person name="Greenberg A.J."/>
            <person name="Griffiths-Jones S."/>
            <person name="Gross S."/>
            <person name="Guigo R."/>
            <person name="Gustafson E.A."/>
            <person name="Haerty W."/>
            <person name="Hahn M.W."/>
            <person name="Halligan D.L."/>
            <person name="Halpern A.L."/>
            <person name="Halter G.M."/>
            <person name="Han M.V."/>
            <person name="Heger A."/>
            <person name="Hillier L."/>
            <person name="Hinrichs A.S."/>
            <person name="Holmes I."/>
            <person name="Hoskins R.A."/>
            <person name="Hubisz M.J."/>
            <person name="Hultmark D."/>
            <person name="Huntley M.A."/>
            <person name="Jaffe D.B."/>
            <person name="Jagadeeshan S."/>
            <person name="Jeck W.R."/>
            <person name="Johnson J."/>
            <person name="Jones C.D."/>
            <person name="Jordan W.C."/>
            <person name="Karpen G.H."/>
            <person name="Kataoka E."/>
            <person name="Keightley P.D."/>
            <person name="Kheradpour P."/>
            <person name="Kirkness E.F."/>
            <person name="Koerich L.B."/>
            <person name="Kristiansen K."/>
            <person name="Kudrna D."/>
            <person name="Kulathinal R.J."/>
            <person name="Kumar S."/>
            <person name="Kwok R."/>
            <person name="Lander E."/>
            <person name="Langley C.H."/>
            <person name="Lapoint R."/>
            <person name="Lazzaro B.P."/>
            <person name="Lee S.J."/>
            <person name="Levesque L."/>
            <person name="Li R."/>
            <person name="Lin C.F."/>
            <person name="Lin M.F."/>
            <person name="Lindblad-Toh K."/>
            <person name="Llopart A."/>
            <person name="Long M."/>
            <person name="Low L."/>
            <person name="Lozovsky E."/>
            <person name="Lu J."/>
            <person name="Luo M."/>
            <person name="Machado C.A."/>
            <person name="Makalowski W."/>
            <person name="Marzo M."/>
            <person name="Matsuda M."/>
            <person name="Matzkin L."/>
            <person name="McAllister B."/>
            <person name="McBride C.S."/>
            <person name="McKernan B."/>
            <person name="McKernan K."/>
            <person name="Mendez-Lago M."/>
            <person name="Minx P."/>
            <person name="Mollenhauer M.U."/>
            <person name="Montooth K."/>
            <person name="Mount S.M."/>
            <person name="Mu X."/>
            <person name="Myers E."/>
            <person name="Negre B."/>
            <person name="Newfeld S."/>
            <person name="Nielsen R."/>
            <person name="Noor M.A."/>
            <person name="O'Grady P."/>
            <person name="Pachter L."/>
            <person name="Papaceit M."/>
            <person name="Parisi M.J."/>
            <person name="Parisi M."/>
            <person name="Parts L."/>
            <person name="Pedersen J.S."/>
            <person name="Pesole G."/>
            <person name="Phillippy A.M."/>
            <person name="Ponting C.P."/>
            <person name="Pop M."/>
            <person name="Porcelli D."/>
            <person name="Powell J.R."/>
            <person name="Prohaska S."/>
            <person name="Pruitt K."/>
            <person name="Puig M."/>
            <person name="Quesneville H."/>
            <person name="Ram K.R."/>
            <person name="Rand D."/>
            <person name="Rasmussen M.D."/>
            <person name="Reed L.K."/>
            <person name="Reenan R."/>
            <person name="Reily A."/>
            <person name="Remington K.A."/>
            <person name="Rieger T.T."/>
            <person name="Ritchie M.G."/>
            <person name="Robin C."/>
            <person name="Rogers Y.H."/>
            <person name="Rohde C."/>
            <person name="Rozas J."/>
            <person name="Rubenfield M.J."/>
            <person name="Ruiz A."/>
            <person name="Russo S."/>
            <person name="Salzberg S.L."/>
            <person name="Sanchez-Gracia A."/>
            <person name="Saranga D.J."/>
            <person name="Sato H."/>
            <person name="Schaeffer S.W."/>
            <person name="Schatz M.C."/>
            <person name="Schlenke T."/>
            <person name="Schwartz R."/>
            <person name="Segarra C."/>
            <person name="Singh R.S."/>
            <person name="Sirot L."/>
            <person name="Sirota M."/>
            <person name="Sisneros N.B."/>
            <person name="Smith C.D."/>
            <person name="Smith T.F."/>
            <person name="Spieth J."/>
            <person name="Stage D.E."/>
            <person name="Stark A."/>
            <person name="Stephan W."/>
            <person name="Strausberg R.L."/>
            <person name="Strempel S."/>
            <person name="Sturgill D."/>
            <person name="Sutton G."/>
            <person name="Sutton G.G."/>
            <person name="Tao W."/>
            <person name="Teichmann S."/>
            <person name="Tobari Y.N."/>
            <person name="Tomimura Y."/>
            <person name="Tsolas J.M."/>
            <person name="Valente V.L."/>
            <person name="Venter E."/>
            <person name="Venter J.C."/>
            <person name="Vicario S."/>
            <person name="Vieira F.G."/>
            <person name="Vilella A.J."/>
            <person name="Villasante A."/>
            <person name="Walenz B."/>
            <person name="Wang J."/>
            <person name="Wasserman M."/>
            <person name="Watts T."/>
            <person name="Wilson D."/>
            <person name="Wilson R.K."/>
            <person name="Wing R.A."/>
            <person name="Wolfner M.F."/>
            <person name="Wong A."/>
            <person name="Wong G.K."/>
            <person name="Wu C.I."/>
            <person name="Wu G."/>
            <person name="Yamamoto D."/>
            <person name="Yang H.P."/>
            <person name="Yang S.P."/>
            <person name="Yorke J.A."/>
            <person name="Yoshida K."/>
            <person name="Zdobnov E."/>
            <person name="Zhang P."/>
            <person name="Zhang Y."/>
            <person name="Zimin A.V."/>
            <person name="Baldwin J."/>
            <person name="Abdouelleil A."/>
            <person name="Abdulkadir J."/>
            <person name="Abebe A."/>
            <person name="Abera B."/>
            <person name="Abreu J."/>
            <person name="Acer S.C."/>
            <person name="Aftuck L."/>
            <person name="Alexander A."/>
            <person name="An P."/>
            <person name="Anderson E."/>
            <person name="Anderson S."/>
            <person name="Arachi H."/>
            <person name="Azer M."/>
            <person name="Bachantsang P."/>
            <person name="Barry A."/>
            <person name="Bayul T."/>
            <person name="Berlin A."/>
            <person name="Bessette D."/>
            <person name="Bloom T."/>
            <person name="Blye J."/>
            <person name="Boguslavskiy L."/>
            <person name="Bonnet C."/>
            <person name="Boukhgalter B."/>
            <person name="Bourzgui I."/>
            <person name="Brown A."/>
            <person name="Cahill P."/>
            <person name="Channer S."/>
            <person name="Cheshatsang Y."/>
            <person name="Chuda L."/>
            <person name="Citroen M."/>
            <person name="Collymore A."/>
            <person name="Cooke P."/>
            <person name="Costello M."/>
            <person name="D'Aco K."/>
            <person name="Daza R."/>
            <person name="De Haan G."/>
            <person name="DeGray S."/>
            <person name="DeMaso C."/>
            <person name="Dhargay N."/>
            <person name="Dooley K."/>
            <person name="Dooley E."/>
            <person name="Doricent M."/>
            <person name="Dorje P."/>
            <person name="Dorjee K."/>
            <person name="Dupes A."/>
            <person name="Elong R."/>
            <person name="Falk J."/>
            <person name="Farina A."/>
            <person name="Faro S."/>
            <person name="Ferguson D."/>
            <person name="Fisher S."/>
            <person name="Foley C.D."/>
            <person name="Franke A."/>
            <person name="Friedrich D."/>
            <person name="Gadbois L."/>
            <person name="Gearin G."/>
            <person name="Gearin C.R."/>
            <person name="Giannoukos G."/>
            <person name="Goode T."/>
            <person name="Graham J."/>
            <person name="Grandbois E."/>
            <person name="Grewal S."/>
            <person name="Gyaltsen K."/>
            <person name="Hafez N."/>
            <person name="Hagos B."/>
            <person name="Hall J."/>
            <person name="Henson C."/>
            <person name="Hollinger A."/>
            <person name="Honan T."/>
            <person name="Huard M.D."/>
            <person name="Hughes L."/>
            <person name="Hurhula B."/>
            <person name="Husby M.E."/>
            <person name="Kamat A."/>
            <person name="Kanga B."/>
            <person name="Kashin S."/>
            <person name="Khazanovich D."/>
            <person name="Kisner P."/>
            <person name="Lance K."/>
            <person name="Lara M."/>
            <person name="Lee W."/>
            <person name="Lennon N."/>
            <person name="Letendre F."/>
            <person name="LeVine R."/>
            <person name="Lipovsky A."/>
            <person name="Liu X."/>
            <person name="Liu J."/>
            <person name="Liu S."/>
            <person name="Lokyitsang T."/>
            <person name="Lokyitsang Y."/>
            <person name="Lubonja R."/>
            <person name="Lui A."/>
            <person name="MacDonald P."/>
            <person name="Magnisalis V."/>
            <person name="Maru K."/>
            <person name="Matthews C."/>
            <person name="McCusker W."/>
            <person name="McDonough S."/>
            <person name="Mehta T."/>
            <person name="Meldrim J."/>
            <person name="Meneus L."/>
            <person name="Mihai O."/>
            <person name="Mihalev A."/>
            <person name="Mihova T."/>
            <person name="Mittelman R."/>
            <person name="Mlenga V."/>
            <person name="Montmayeur A."/>
            <person name="Mulrain L."/>
            <person name="Navidi A."/>
            <person name="Naylor J."/>
            <person name="Negash T."/>
            <person name="Nguyen T."/>
            <person name="Nguyen N."/>
            <person name="Nicol R."/>
            <person name="Norbu C."/>
            <person name="Norbu N."/>
            <person name="Novod N."/>
            <person name="O'Neill B."/>
            <person name="Osman S."/>
            <person name="Markiewicz E."/>
            <person name="Oyono O.L."/>
            <person name="Patti C."/>
            <person name="Phunkhang P."/>
            <person name="Pierre F."/>
            <person name="Priest M."/>
            <person name="Raghuraman S."/>
            <person name="Rege F."/>
            <person name="Reyes R."/>
            <person name="Rise C."/>
            <person name="Rogov P."/>
            <person name="Ross K."/>
            <person name="Ryan E."/>
            <person name="Settipalli S."/>
            <person name="Shea T."/>
            <person name="Sherpa N."/>
            <person name="Shi L."/>
            <person name="Shih D."/>
            <person name="Sparrow T."/>
            <person name="Spaulding J."/>
            <person name="Stalker J."/>
            <person name="Stange-Thomann N."/>
            <person name="Stavropoulos S."/>
            <person name="Stone C."/>
            <person name="Strader C."/>
            <person name="Tesfaye S."/>
            <person name="Thomson T."/>
            <person name="Thoulutsang Y."/>
            <person name="Thoulutsang D."/>
            <person name="Topham K."/>
            <person name="Topping I."/>
            <person name="Tsamla T."/>
            <person name="Vassiliev H."/>
            <person name="Vo A."/>
            <person name="Wangchuk T."/>
            <person name="Wangdi T."/>
            <person name="Weiand M."/>
            <person name="Wilkinson J."/>
            <person name="Wilson A."/>
            <person name="Yadav S."/>
            <person name="Young G."/>
            <person name="Yu Q."/>
            <person name="Zembek L."/>
            <person name="Zhong D."/>
            <person name="Zimmer A."/>
            <person name="Zwirko Z."/>
            <person name="Jaffe D.B."/>
            <person name="Alvarez P."/>
            <person name="Brockman W."/>
            <person name="Butler J."/>
            <person name="Chin C."/>
            <person name="Gnerre S."/>
            <person name="Grabherr M."/>
            <person name="Kleber M."/>
            <person name="Mauceli E."/>
            <person name="MacCallum I."/>
        </authorList>
    </citation>
    <scope>NUCLEOTIDE SEQUENCE [LARGE SCALE GENOMIC DNA]</scope>
    <source>
        <strain evidence="8 9">TSC#14021-0224.01</strain>
    </source>
</reference>
<evidence type="ECO:0000256" key="1">
    <source>
        <dbReference type="ARBA" id="ARBA00001657"/>
    </source>
</evidence>
<dbReference type="OrthoDB" id="1740265at2759"/>
<dbReference type="InterPro" id="IPR006047">
    <property type="entry name" value="GH13_cat_dom"/>
</dbReference>
<dbReference type="InterPro" id="IPR045857">
    <property type="entry name" value="O16G_dom_2"/>
</dbReference>
<protein>
    <recommendedName>
        <fullName evidence="3">alpha-glucosidase</fullName>
        <ecNumber evidence="3">3.2.1.20</ecNumber>
    </recommendedName>
</protein>
<comment type="catalytic activity">
    <reaction evidence="1">
        <text>Hydrolysis of terminal, non-reducing (1-&gt;4)-linked alpha-D-glucose residues with release of alpha-D-glucose.</text>
        <dbReference type="EC" id="3.2.1.20"/>
    </reaction>
</comment>
<evidence type="ECO:0000256" key="2">
    <source>
        <dbReference type="ARBA" id="ARBA00008061"/>
    </source>
</evidence>
<dbReference type="eggNOG" id="KOG0471">
    <property type="taxonomic scope" value="Eukaryota"/>
</dbReference>
<dbReference type="InterPro" id="IPR017853">
    <property type="entry name" value="GH"/>
</dbReference>
<dbReference type="SMART" id="SM00642">
    <property type="entry name" value="Aamy"/>
    <property type="match status" value="1"/>
</dbReference>
<dbReference type="SUPFAM" id="SSF51445">
    <property type="entry name" value="(Trans)glycosidases"/>
    <property type="match status" value="1"/>
</dbReference>
<keyword evidence="9" id="KW-1185">Reference proteome</keyword>
<sequence>MGAVCTAIQMATQNGQISIEATLSTGIKGAVSSPARTKSIKMRPQSAACLFLALVGFVGATEWWESGNYYQIYPRSFRDSDGDGIGDLNGVTEKLQYLKDIGFTGTWLSPIFKSPMVDFGYDISDFYQIQPEYGTMEDFERMIAKAKEVGIKIILDFVPNHSSTENEWFTKSVDSDPVYKDFYVWHDGKINNETGEREPPSNWNSEFRYSAWEWNDVRQQYYLHQFAIQQADLNYRNPAVVNEMKNVIRFWLGKGVSGFRIDAVPYLFEVDLDRYNQYPDEPLTNDPVNCPDPDDHCYTQHIYTQDMPETIDMVYQWREVVDEFHVEHGGDQRLLMTEAYTSFANIMTYYGNGVRNGSHIPFNFDFLTSINNASKAGDYVDHIKKWMDAMPAGVYANWVLGNHDNKRVASRFGVQRTDLINILLQTLPGHAVTYNGEELGMTDVWISWEDTVDPNACNSDPDNYYARSRDPERSPYQWDASSKAGFTSADHTWLPVADDYKTNNALQQLRAPRSHLQIFKKLVRVRKEPSFRQGELNIQAIDDDVLIYSRQKTGSDLYVIVLNLGSTSKTLDLTKYYGLGTQAEVITTSLSSQYIDGDVITSAEFVANPYVGTVLVAV</sequence>
<dbReference type="Gene3D" id="3.20.20.80">
    <property type="entry name" value="Glycosidases"/>
    <property type="match status" value="1"/>
</dbReference>
<accession>B3N8P3</accession>
<dbReference type="EMBL" id="CH954177">
    <property type="protein sequence ID" value="EDV59520.2"/>
    <property type="molecule type" value="Genomic_DNA"/>
</dbReference>
<evidence type="ECO:0000256" key="6">
    <source>
        <dbReference type="ARBA" id="ARBA00023295"/>
    </source>
</evidence>
<dbReference type="PANTHER" id="PTHR10357:SF233">
    <property type="entry name" value="MALTASE A1"/>
    <property type="match status" value="1"/>
</dbReference>
<keyword evidence="6" id="KW-0378">Hydrolase</keyword>
<evidence type="ECO:0000256" key="4">
    <source>
        <dbReference type="ARBA" id="ARBA00022729"/>
    </source>
</evidence>
<evidence type="ECO:0000313" key="9">
    <source>
        <dbReference type="Proteomes" id="UP000008711"/>
    </source>
</evidence>
<comment type="similarity">
    <text evidence="2">Belongs to the glycosyl hydrolase 13 family.</text>
</comment>
<keyword evidence="5" id="KW-0325">Glycoprotein</keyword>
<reference evidence="8 9" key="2">
    <citation type="journal article" date="2008" name="Bioinformatics">
        <title>Assembly reconciliation.</title>
        <authorList>
            <person name="Zimin A.V."/>
            <person name="Smith D.R."/>
            <person name="Sutton G."/>
            <person name="Yorke J.A."/>
        </authorList>
    </citation>
    <scope>NUCLEOTIDE SEQUENCE [LARGE SCALE GENOMIC DNA]</scope>
    <source>
        <strain evidence="8 9">TSC#14021-0224.01</strain>
    </source>
</reference>
<keyword evidence="6" id="KW-0326">Glycosidase</keyword>
<dbReference type="HOGENOM" id="CLU_006462_8_3_1"/>
<organism evidence="8 9">
    <name type="scientific">Drosophila erecta</name>
    <name type="common">Fruit fly</name>
    <dbReference type="NCBI Taxonomy" id="7220"/>
    <lineage>
        <taxon>Eukaryota</taxon>
        <taxon>Metazoa</taxon>
        <taxon>Ecdysozoa</taxon>
        <taxon>Arthropoda</taxon>
        <taxon>Hexapoda</taxon>
        <taxon>Insecta</taxon>
        <taxon>Pterygota</taxon>
        <taxon>Neoptera</taxon>
        <taxon>Endopterygota</taxon>
        <taxon>Diptera</taxon>
        <taxon>Brachycera</taxon>
        <taxon>Muscomorpha</taxon>
        <taxon>Ephydroidea</taxon>
        <taxon>Drosophilidae</taxon>
        <taxon>Drosophila</taxon>
        <taxon>Sophophora</taxon>
    </lineage>
</organism>
<dbReference type="PANTHER" id="PTHR10357">
    <property type="entry name" value="ALPHA-AMYLASE FAMILY MEMBER"/>
    <property type="match status" value="1"/>
</dbReference>
<dbReference type="FunFam" id="3.90.400.10:FF:000001">
    <property type="entry name" value="Maltase A3, isoform A"/>
    <property type="match status" value="1"/>
</dbReference>
<dbReference type="EC" id="3.2.1.20" evidence="3"/>
<dbReference type="CDD" id="cd11328">
    <property type="entry name" value="AmyAc_maltase"/>
    <property type="match status" value="1"/>
</dbReference>
<keyword evidence="4" id="KW-0732">Signal</keyword>
<dbReference type="KEGG" id="der:6542856"/>
<dbReference type="Proteomes" id="UP000008711">
    <property type="component" value="Unassembled WGS sequence"/>
</dbReference>
<name>B3N8P3_DROER</name>
<proteinExistence type="inferred from homology"/>